<gene>
    <name evidence="1" type="ORF">SAMN04244559_01106</name>
</gene>
<accession>A0A1H6H7S1</accession>
<dbReference type="GO" id="GO:0110001">
    <property type="term" value="C:toxin-antitoxin complex"/>
    <property type="evidence" value="ECO:0007669"/>
    <property type="project" value="InterPro"/>
</dbReference>
<evidence type="ECO:0000313" key="2">
    <source>
        <dbReference type="Proteomes" id="UP000182983"/>
    </source>
</evidence>
<protein>
    <submittedName>
        <fullName evidence="1">HigB_toxin, RelE-like toxic component of a toxin-antitoxin system</fullName>
    </submittedName>
</protein>
<dbReference type="EMBL" id="FNWO01000003">
    <property type="protein sequence ID" value="SEH31212.1"/>
    <property type="molecule type" value="Genomic_DNA"/>
</dbReference>
<dbReference type="Proteomes" id="UP000182983">
    <property type="component" value="Unassembled WGS sequence"/>
</dbReference>
<dbReference type="GO" id="GO:0004519">
    <property type="term" value="F:endonuclease activity"/>
    <property type="evidence" value="ECO:0007669"/>
    <property type="project" value="InterPro"/>
</dbReference>
<proteinExistence type="predicted"/>
<dbReference type="Pfam" id="PF09907">
    <property type="entry name" value="HigB_toxin"/>
    <property type="match status" value="1"/>
</dbReference>
<sequence>MWWTKPAEIKAVYGTADVVGNNRSVFDICGNRYRLIVQFNYVAQIARIRFAGTHAEYDEIDATTV</sequence>
<reference evidence="2" key="1">
    <citation type="submission" date="2016-10" db="EMBL/GenBank/DDBJ databases">
        <authorList>
            <person name="Varghese N."/>
            <person name="Submissions S."/>
        </authorList>
    </citation>
    <scope>NUCLEOTIDE SEQUENCE [LARGE SCALE GENOMIC DNA]</scope>
    <source>
        <strain evidence="2">DSM 13234</strain>
    </source>
</reference>
<dbReference type="GO" id="GO:0003723">
    <property type="term" value="F:RNA binding"/>
    <property type="evidence" value="ECO:0007669"/>
    <property type="project" value="InterPro"/>
</dbReference>
<keyword evidence="2" id="KW-1185">Reference proteome</keyword>
<dbReference type="AlphaFoldDB" id="A0A1H6H7S1"/>
<organism evidence="1 2">
    <name type="scientific">Magnetospirillum fulvum</name>
    <name type="common">Rhodospirillum fulvum</name>
    <dbReference type="NCBI Taxonomy" id="1082"/>
    <lineage>
        <taxon>Bacteria</taxon>
        <taxon>Pseudomonadati</taxon>
        <taxon>Pseudomonadota</taxon>
        <taxon>Alphaproteobacteria</taxon>
        <taxon>Rhodospirillales</taxon>
        <taxon>Rhodospirillaceae</taxon>
        <taxon>Magnetospirillum</taxon>
    </lineage>
</organism>
<evidence type="ECO:0000313" key="1">
    <source>
        <dbReference type="EMBL" id="SEH31212.1"/>
    </source>
</evidence>
<name>A0A1H6H7S1_MAGFU</name>
<dbReference type="InterPro" id="IPR018669">
    <property type="entry name" value="Toxin_HigB"/>
</dbReference>